<comment type="caution">
    <text evidence="1">The sequence shown here is derived from an EMBL/GenBank/DDBJ whole genome shotgun (WGS) entry which is preliminary data.</text>
</comment>
<evidence type="ECO:0000313" key="2">
    <source>
        <dbReference type="Proteomes" id="UP000600101"/>
    </source>
</evidence>
<proteinExistence type="predicted"/>
<sequence length="60" mass="6479">MLLSVQWRPCSVDPTGNAQRSGQLAGHPINTTIYAAAGTFGRAFTLAGSEQQEWSDNQQN</sequence>
<dbReference type="AlphaFoldDB" id="A0A9X0R3I8"/>
<name>A0A9X0R3I8_9PROT</name>
<evidence type="ECO:0000313" key="1">
    <source>
        <dbReference type="EMBL" id="MBC4018814.1"/>
    </source>
</evidence>
<dbReference type="EMBL" id="JACOMF010000082">
    <property type="protein sequence ID" value="MBC4018814.1"/>
    <property type="molecule type" value="Genomic_DNA"/>
</dbReference>
<dbReference type="Proteomes" id="UP000600101">
    <property type="component" value="Unassembled WGS sequence"/>
</dbReference>
<reference evidence="1" key="1">
    <citation type="submission" date="2020-08" db="EMBL/GenBank/DDBJ databases">
        <authorList>
            <person name="Hu Y."/>
            <person name="Nguyen S.V."/>
            <person name="Li F."/>
            <person name="Fanning S."/>
        </authorList>
    </citation>
    <scope>NUCLEOTIDE SEQUENCE</scope>
    <source>
        <strain evidence="1">SYSU D8009</strain>
    </source>
</reference>
<organism evidence="1 2">
    <name type="scientific">Siccirubricoccus deserti</name>
    <dbReference type="NCBI Taxonomy" id="2013562"/>
    <lineage>
        <taxon>Bacteria</taxon>
        <taxon>Pseudomonadati</taxon>
        <taxon>Pseudomonadota</taxon>
        <taxon>Alphaproteobacteria</taxon>
        <taxon>Acetobacterales</taxon>
        <taxon>Roseomonadaceae</taxon>
        <taxon>Siccirubricoccus</taxon>
    </lineage>
</organism>
<gene>
    <name evidence="1" type="ORF">H7965_26515</name>
</gene>
<accession>A0A9X0R3I8</accession>
<keyword evidence="2" id="KW-1185">Reference proteome</keyword>
<dbReference type="RefSeq" id="WP_186773554.1">
    <property type="nucleotide sequence ID" value="NZ_JACOMF010000082.1"/>
</dbReference>
<protein>
    <submittedName>
        <fullName evidence="1">Uncharacterized protein</fullName>
    </submittedName>
</protein>